<dbReference type="PANTHER" id="PTHR42924:SF3">
    <property type="entry name" value="POLYMERASE_HISTIDINOL PHOSPHATASE N-TERMINAL DOMAIN-CONTAINING PROTEIN"/>
    <property type="match status" value="1"/>
</dbReference>
<dbReference type="InterPro" id="IPR003141">
    <property type="entry name" value="Pol/His_phosphatase_N"/>
</dbReference>
<dbReference type="InterPro" id="IPR004013">
    <property type="entry name" value="PHP_dom"/>
</dbReference>
<dbReference type="SUPFAM" id="SSF89550">
    <property type="entry name" value="PHP domain-like"/>
    <property type="match status" value="1"/>
</dbReference>
<reference evidence="2 3" key="1">
    <citation type="submission" date="2023-10" db="EMBL/GenBank/DDBJ databases">
        <title>Two novel species belonging to the OM43/NOR5 clade.</title>
        <authorList>
            <person name="Park M."/>
        </authorList>
    </citation>
    <scope>NUCLEOTIDE SEQUENCE [LARGE SCALE GENOMIC DNA]</scope>
    <source>
        <strain evidence="2 3">IMCC43200</strain>
    </source>
</reference>
<protein>
    <submittedName>
        <fullName evidence="2">PHP domain-containing protein</fullName>
    </submittedName>
</protein>
<organism evidence="2 3">
    <name type="scientific">Congregibacter variabilis</name>
    <dbReference type="NCBI Taxonomy" id="3081200"/>
    <lineage>
        <taxon>Bacteria</taxon>
        <taxon>Pseudomonadati</taxon>
        <taxon>Pseudomonadota</taxon>
        <taxon>Gammaproteobacteria</taxon>
        <taxon>Cellvibrionales</taxon>
        <taxon>Halieaceae</taxon>
        <taxon>Congregibacter</taxon>
    </lineage>
</organism>
<evidence type="ECO:0000313" key="2">
    <source>
        <dbReference type="EMBL" id="WOJ95071.1"/>
    </source>
</evidence>
<dbReference type="PANTHER" id="PTHR42924">
    <property type="entry name" value="EXONUCLEASE"/>
    <property type="match status" value="1"/>
</dbReference>
<dbReference type="Pfam" id="PF02811">
    <property type="entry name" value="PHP"/>
    <property type="match status" value="1"/>
</dbReference>
<accession>A0ABZ0IAG6</accession>
<dbReference type="Gene3D" id="3.20.20.140">
    <property type="entry name" value="Metal-dependent hydrolases"/>
    <property type="match status" value="1"/>
</dbReference>
<name>A0ABZ0IAG6_9GAMM</name>
<dbReference type="InterPro" id="IPR016195">
    <property type="entry name" value="Pol/histidinol_Pase-like"/>
</dbReference>
<dbReference type="InterPro" id="IPR052018">
    <property type="entry name" value="PHP_domain"/>
</dbReference>
<proteinExistence type="predicted"/>
<sequence length="385" mass="42428">MIDWLGEANSLQVDMHTHTRFSDGRWELSKLADSALLNGCHAIAITDHAEKGSDAATPTYLHAITEQRQRSRYPLIIAGLEWNIPPYRGREHVNILVHPSLEPQLIAFSQHFRKTNDPGPALQWLSERNNESTILAFYNHPARRDERLEENEEDFLSWTPKGSVIVGFEGGPGHQKKASPGDYKNVLATVDGWDPVVADVGGVWDSLLDAGRDPWGALANSDFHNDRGDYLPCEFSRTHVDTPEMSASGVLRGLKAGAFWGETGAFLQELRLRVGSPDLIFDASPGESFALGDQRVITVEVMLKPELKAKDQTLTIELIGNLASGEPEVIETRAINSNVTTVTTSITNPIVGGDGESGYLRIRVSSEGADGRRFIAYTNHVRVLL</sequence>
<dbReference type="Proteomes" id="UP001626537">
    <property type="component" value="Chromosome"/>
</dbReference>
<gene>
    <name evidence="2" type="ORF">R0135_07835</name>
</gene>
<keyword evidence="3" id="KW-1185">Reference proteome</keyword>
<dbReference type="EMBL" id="CP136864">
    <property type="protein sequence ID" value="WOJ95071.1"/>
    <property type="molecule type" value="Genomic_DNA"/>
</dbReference>
<feature type="domain" description="Polymerase/histidinol phosphatase N-terminal" evidence="1">
    <location>
        <begin position="13"/>
        <end position="86"/>
    </location>
</feature>
<evidence type="ECO:0000259" key="1">
    <source>
        <dbReference type="SMART" id="SM00481"/>
    </source>
</evidence>
<dbReference type="RefSeq" id="WP_407349704.1">
    <property type="nucleotide sequence ID" value="NZ_CP136864.1"/>
</dbReference>
<evidence type="ECO:0000313" key="3">
    <source>
        <dbReference type="Proteomes" id="UP001626537"/>
    </source>
</evidence>
<dbReference type="SMART" id="SM00481">
    <property type="entry name" value="POLIIIAc"/>
    <property type="match status" value="1"/>
</dbReference>